<reference evidence="1 2" key="1">
    <citation type="submission" date="2024-01" db="EMBL/GenBank/DDBJ databases">
        <title>The complete chloroplast genome sequence of Lithospermum erythrorhizon: insights into the phylogenetic relationship among Boraginaceae species and the maternal lineages of purple gromwells.</title>
        <authorList>
            <person name="Okada T."/>
            <person name="Watanabe K."/>
        </authorList>
    </citation>
    <scope>NUCLEOTIDE SEQUENCE [LARGE SCALE GENOMIC DNA]</scope>
</reference>
<dbReference type="Proteomes" id="UP001454036">
    <property type="component" value="Unassembled WGS sequence"/>
</dbReference>
<organism evidence="1 2">
    <name type="scientific">Lithospermum erythrorhizon</name>
    <name type="common">Purple gromwell</name>
    <name type="synonym">Lithospermum officinale var. erythrorhizon</name>
    <dbReference type="NCBI Taxonomy" id="34254"/>
    <lineage>
        <taxon>Eukaryota</taxon>
        <taxon>Viridiplantae</taxon>
        <taxon>Streptophyta</taxon>
        <taxon>Embryophyta</taxon>
        <taxon>Tracheophyta</taxon>
        <taxon>Spermatophyta</taxon>
        <taxon>Magnoliopsida</taxon>
        <taxon>eudicotyledons</taxon>
        <taxon>Gunneridae</taxon>
        <taxon>Pentapetalae</taxon>
        <taxon>asterids</taxon>
        <taxon>lamiids</taxon>
        <taxon>Boraginales</taxon>
        <taxon>Boraginaceae</taxon>
        <taxon>Boraginoideae</taxon>
        <taxon>Lithospermeae</taxon>
        <taxon>Lithospermum</taxon>
    </lineage>
</organism>
<protein>
    <submittedName>
        <fullName evidence="1">Uncharacterized protein</fullName>
    </submittedName>
</protein>
<evidence type="ECO:0000313" key="2">
    <source>
        <dbReference type="Proteomes" id="UP001454036"/>
    </source>
</evidence>
<proteinExistence type="predicted"/>
<name>A0AAV3PID4_LITER</name>
<sequence length="99" mass="11396">MAFIIPNKEHTPSFEEAKKVVNLPDQLYQTNEAKNDVICSQLYLKSSESLDRDVVLRRIRHHKTMNKFKGTFEALKGTSTTTSAFEQKWLELCDSFSSP</sequence>
<gene>
    <name evidence="1" type="ORF">LIER_09832</name>
</gene>
<keyword evidence="2" id="KW-1185">Reference proteome</keyword>
<evidence type="ECO:0000313" key="1">
    <source>
        <dbReference type="EMBL" id="GAA0151021.1"/>
    </source>
</evidence>
<dbReference type="PANTHER" id="PTHR35324">
    <property type="entry name" value="BNAA08G03750D PROTEIN"/>
    <property type="match status" value="1"/>
</dbReference>
<dbReference type="AlphaFoldDB" id="A0AAV3PID4"/>
<dbReference type="PANTHER" id="PTHR35324:SF4">
    <property type="entry name" value="EXPRESSED PROTEIN"/>
    <property type="match status" value="1"/>
</dbReference>
<comment type="caution">
    <text evidence="1">The sequence shown here is derived from an EMBL/GenBank/DDBJ whole genome shotgun (WGS) entry which is preliminary data.</text>
</comment>
<dbReference type="EMBL" id="BAABME010001700">
    <property type="protein sequence ID" value="GAA0151021.1"/>
    <property type="molecule type" value="Genomic_DNA"/>
</dbReference>
<accession>A0AAV3PID4</accession>